<accession>A0A1H5U829</accession>
<dbReference type="AlphaFoldDB" id="A0A1H5U829"/>
<feature type="chain" id="PRO_5009285842" evidence="4">
    <location>
        <begin position="24"/>
        <end position="830"/>
    </location>
</feature>
<dbReference type="InterPro" id="IPR017853">
    <property type="entry name" value="GH"/>
</dbReference>
<dbReference type="Pfam" id="PF22666">
    <property type="entry name" value="Glyco_hydro_2_N2"/>
    <property type="match status" value="1"/>
</dbReference>
<dbReference type="InterPro" id="IPR054593">
    <property type="entry name" value="Beta-mannosidase-like_N2"/>
</dbReference>
<dbReference type="SUPFAM" id="SSF51445">
    <property type="entry name" value="(Trans)glycosidases"/>
    <property type="match status" value="1"/>
</dbReference>
<dbReference type="SUPFAM" id="SSF49303">
    <property type="entry name" value="beta-Galactosidase/glucuronidase domain"/>
    <property type="match status" value="3"/>
</dbReference>
<dbReference type="GO" id="GO:0004553">
    <property type="term" value="F:hydrolase activity, hydrolyzing O-glycosyl compounds"/>
    <property type="evidence" value="ECO:0007669"/>
    <property type="project" value="InterPro"/>
</dbReference>
<evidence type="ECO:0000313" key="8">
    <source>
        <dbReference type="EMBL" id="SEF71206.1"/>
    </source>
</evidence>
<dbReference type="Pfam" id="PF18368">
    <property type="entry name" value="Ig_GlcNase"/>
    <property type="match status" value="1"/>
</dbReference>
<comment type="similarity">
    <text evidence="1">Belongs to the glycosyl hydrolase 2 family.</text>
</comment>
<dbReference type="GO" id="GO:0005975">
    <property type="term" value="P:carbohydrate metabolic process"/>
    <property type="evidence" value="ECO:0007669"/>
    <property type="project" value="InterPro"/>
</dbReference>
<dbReference type="InterPro" id="IPR043534">
    <property type="entry name" value="EBDG/EBM"/>
</dbReference>
<dbReference type="InterPro" id="IPR013783">
    <property type="entry name" value="Ig-like_fold"/>
</dbReference>
<evidence type="ECO:0000256" key="3">
    <source>
        <dbReference type="ARBA" id="ARBA00023295"/>
    </source>
</evidence>
<evidence type="ECO:0000259" key="5">
    <source>
        <dbReference type="Pfam" id="PF00703"/>
    </source>
</evidence>
<sequence>MMKTYHHQYFSILTCLFSLLLMACTEHKTLDMNWEVETPDGWIPAKVPGTLMGTLTANGIEPEALTADDYARINKTQFEKSWKYRTTFQLPSLNEGEHAVLNFDGISYRANVWLNGNQIANKEQMYGAFRQFEFDVTQQIATDNKLEVEVFRAQPGEPNIGFADWNPRPADENMGIYREVRVKTCGNVALSHSAVRSRINTKTLNEAWLTIATELRNLSDKPIEGCVQGTADGQSFSYPVKLAPGEKKRFTSPAEIHISNPKLWWCHNMGKPELCDLHIEFAEGHKISDFEDVRFGIREIKSYLTDEGYRGFILNGKKILIRGAGWTDDIYLRDTPESNRLQLEYVRDMNMNTVRLEGFWGTSQNLYDLCDEMGLLILVGWSCHWEWADYLGSPCDELYGGILSKENIDLIAKSFEDQVMWLRYHPSIIGWFVGSDMLPKPELEKCYQQFLSQEDDRDYLISAKDQTSEISGPSGTKMAGPYEYVDPKYWYLPEAPGGAFGFNTETGIGAQLPVKESLQKMLGQQLFPIDDRWNIFCTASGADMNSLRQLNEVIHYRFGDAKDIDEYLRRADMLNYESTKAMFEGFRARWPHTTGIIQWMLNGSRPGIYWQLYDYYKQPNAAYYGVKKANAPVQLIYDYYTKTVYAVNETLEMAKAKAQMKLLKGGQTTEDSKEIEVAPGTVVKAFDIDTTDAAAAFLFLKLTDNNGDEIATNEYFIVTENDTYNWEKTSWVNTPITKYASYAMLDEMCSKSCKLSIKKDGAKYEVTVSNPTDKVAFMIRLTAKDEKGELVCPTYWSDNYLTLAPGESRTVSCKLPATPEDTAVSIQISE</sequence>
<dbReference type="InterPro" id="IPR036156">
    <property type="entry name" value="Beta-gal/glucu_dom_sf"/>
</dbReference>
<dbReference type="PANTHER" id="PTHR43536">
    <property type="entry name" value="MANNOSYLGLYCOPROTEIN ENDO-BETA-MANNOSIDASE"/>
    <property type="match status" value="1"/>
</dbReference>
<dbReference type="Gene3D" id="2.60.120.260">
    <property type="entry name" value="Galactose-binding domain-like"/>
    <property type="match status" value="1"/>
</dbReference>
<keyword evidence="3" id="KW-0326">Glycosidase</keyword>
<keyword evidence="4" id="KW-0732">Signal</keyword>
<reference evidence="8 9" key="1">
    <citation type="submission" date="2016-10" db="EMBL/GenBank/DDBJ databases">
        <authorList>
            <person name="de Groot N.N."/>
        </authorList>
    </citation>
    <scope>NUCLEOTIDE SEQUENCE [LARGE SCALE GENOMIC DNA]</scope>
    <source>
        <strain evidence="8 9">AR32</strain>
    </source>
</reference>
<feature type="domain" description="Exo-beta-D-glucosaminidase Ig-fold" evidence="6">
    <location>
        <begin position="731"/>
        <end position="828"/>
    </location>
</feature>
<dbReference type="Gene3D" id="3.20.20.80">
    <property type="entry name" value="Glycosidases"/>
    <property type="match status" value="1"/>
</dbReference>
<feature type="signal peptide" evidence="4">
    <location>
        <begin position="1"/>
        <end position="23"/>
    </location>
</feature>
<dbReference type="PROSITE" id="PS51257">
    <property type="entry name" value="PROKAR_LIPOPROTEIN"/>
    <property type="match status" value="1"/>
</dbReference>
<dbReference type="EMBL" id="FNUV01000003">
    <property type="protein sequence ID" value="SEF71206.1"/>
    <property type="molecule type" value="Genomic_DNA"/>
</dbReference>
<evidence type="ECO:0000259" key="7">
    <source>
        <dbReference type="Pfam" id="PF22666"/>
    </source>
</evidence>
<name>A0A1H5U829_XYLRU</name>
<gene>
    <name evidence="8" type="ORF">SAMN05216354_1302</name>
</gene>
<feature type="domain" description="Beta-mannosidase-like galactose-binding" evidence="7">
    <location>
        <begin position="34"/>
        <end position="150"/>
    </location>
</feature>
<dbReference type="SUPFAM" id="SSF49785">
    <property type="entry name" value="Galactose-binding domain-like"/>
    <property type="match status" value="1"/>
</dbReference>
<dbReference type="Proteomes" id="UP000236735">
    <property type="component" value="Unassembled WGS sequence"/>
</dbReference>
<dbReference type="InterPro" id="IPR041351">
    <property type="entry name" value="Ig_GlcNase"/>
</dbReference>
<evidence type="ECO:0000313" key="9">
    <source>
        <dbReference type="Proteomes" id="UP000236735"/>
    </source>
</evidence>
<dbReference type="PANTHER" id="PTHR43536:SF1">
    <property type="entry name" value="MANNOSYLGLYCOPROTEIN ENDO-BETA-MANNOSIDASE"/>
    <property type="match status" value="1"/>
</dbReference>
<evidence type="ECO:0000256" key="4">
    <source>
        <dbReference type="SAM" id="SignalP"/>
    </source>
</evidence>
<evidence type="ECO:0000256" key="2">
    <source>
        <dbReference type="ARBA" id="ARBA00022801"/>
    </source>
</evidence>
<organism evidence="8 9">
    <name type="scientific">Xylanibacter ruminicola</name>
    <name type="common">Prevotella ruminicola</name>
    <dbReference type="NCBI Taxonomy" id="839"/>
    <lineage>
        <taxon>Bacteria</taxon>
        <taxon>Pseudomonadati</taxon>
        <taxon>Bacteroidota</taxon>
        <taxon>Bacteroidia</taxon>
        <taxon>Bacteroidales</taxon>
        <taxon>Prevotellaceae</taxon>
        <taxon>Xylanibacter</taxon>
    </lineage>
</organism>
<evidence type="ECO:0000259" key="6">
    <source>
        <dbReference type="Pfam" id="PF18368"/>
    </source>
</evidence>
<dbReference type="RefSeq" id="WP_258042799.1">
    <property type="nucleotide sequence ID" value="NZ_FNUV01000003.1"/>
</dbReference>
<dbReference type="InterPro" id="IPR008979">
    <property type="entry name" value="Galactose-bd-like_sf"/>
</dbReference>
<dbReference type="Gene3D" id="2.60.40.10">
    <property type="entry name" value="Immunoglobulins"/>
    <property type="match status" value="3"/>
</dbReference>
<feature type="domain" description="Glycoside hydrolase family 2 immunoglobulin-like beta-sandwich" evidence="5">
    <location>
        <begin position="196"/>
        <end position="298"/>
    </location>
</feature>
<evidence type="ECO:0000256" key="1">
    <source>
        <dbReference type="ARBA" id="ARBA00007401"/>
    </source>
</evidence>
<dbReference type="InterPro" id="IPR006102">
    <property type="entry name" value="Ig-like_GH2"/>
</dbReference>
<proteinExistence type="inferred from homology"/>
<keyword evidence="2" id="KW-0378">Hydrolase</keyword>
<protein>
    <submittedName>
        <fullName evidence="8">Exo-1,4-beta-D-glucosaminidase</fullName>
    </submittedName>
</protein>
<dbReference type="Pfam" id="PF00703">
    <property type="entry name" value="Glyco_hydro_2"/>
    <property type="match status" value="1"/>
</dbReference>